<dbReference type="Gene3D" id="1.10.510.10">
    <property type="entry name" value="Transferase(Phosphotransferase) domain 1"/>
    <property type="match status" value="1"/>
</dbReference>
<organism evidence="4 5">
    <name type="scientific">Romanomermis culicivorax</name>
    <name type="common">Nematode worm</name>
    <dbReference type="NCBI Taxonomy" id="13658"/>
    <lineage>
        <taxon>Eukaryota</taxon>
        <taxon>Metazoa</taxon>
        <taxon>Ecdysozoa</taxon>
        <taxon>Nematoda</taxon>
        <taxon>Enoplea</taxon>
        <taxon>Dorylaimia</taxon>
        <taxon>Mermithida</taxon>
        <taxon>Mermithoidea</taxon>
        <taxon>Mermithidae</taxon>
        <taxon>Romanomermis</taxon>
    </lineage>
</organism>
<evidence type="ECO:0000259" key="3">
    <source>
        <dbReference type="PROSITE" id="PS50011"/>
    </source>
</evidence>
<evidence type="ECO:0000313" key="5">
    <source>
        <dbReference type="WBParaSite" id="nRc.2.0.1.t09352-RA"/>
    </source>
</evidence>
<protein>
    <submittedName>
        <fullName evidence="5">Protein kinase domain-containing protein</fullName>
    </submittedName>
</protein>
<keyword evidence="4" id="KW-1185">Reference proteome</keyword>
<dbReference type="InterPro" id="IPR050235">
    <property type="entry name" value="CK1_Ser-Thr_kinase"/>
</dbReference>
<evidence type="ECO:0000256" key="2">
    <source>
        <dbReference type="SAM" id="Phobius"/>
    </source>
</evidence>
<dbReference type="InterPro" id="IPR000719">
    <property type="entry name" value="Prot_kinase_dom"/>
</dbReference>
<keyword evidence="2" id="KW-0812">Transmembrane</keyword>
<dbReference type="PROSITE" id="PS50011">
    <property type="entry name" value="PROTEIN_KINASE_DOM"/>
    <property type="match status" value="1"/>
</dbReference>
<dbReference type="WBParaSite" id="nRc.2.0.1.t09352-RA">
    <property type="protein sequence ID" value="nRc.2.0.1.t09352-RA"/>
    <property type="gene ID" value="nRc.2.0.1.g09352"/>
</dbReference>
<dbReference type="PROSITE" id="PS00107">
    <property type="entry name" value="PROTEIN_KINASE_ATP"/>
    <property type="match status" value="1"/>
</dbReference>
<feature type="binding site" evidence="1">
    <location>
        <position position="123"/>
    </location>
    <ligand>
        <name>ATP</name>
        <dbReference type="ChEBI" id="CHEBI:30616"/>
    </ligand>
</feature>
<keyword evidence="2" id="KW-1133">Transmembrane helix</keyword>
<reference evidence="5" key="1">
    <citation type="submission" date="2022-11" db="UniProtKB">
        <authorList>
            <consortium name="WormBaseParasite"/>
        </authorList>
    </citation>
    <scope>IDENTIFICATION</scope>
</reference>
<evidence type="ECO:0000256" key="1">
    <source>
        <dbReference type="PROSITE-ProRule" id="PRU10141"/>
    </source>
</evidence>
<dbReference type="InterPro" id="IPR017441">
    <property type="entry name" value="Protein_kinase_ATP_BS"/>
</dbReference>
<sequence>MLPNEREIFVPLGSVGDYRRSFSTRLQLFFPTEIFTLQICRQIFNYSLIVVFLLLVIGAVYTKAYSMPTSMSVSEVQNKRLRLLIKTIFEKRWLIQRVLGEGAYGSVYEVEDMTRKGRMFALKVIESNEPDVSESVKLLPLEVNVLRALRNIKAKHYPGYEFCGQTSRFNYVVMGLVGKNVNNLRKNLPDGKFSPASALHIGATSLNSLKEIHTAGYLHSPIPTIRQNRDVKPANMCIGRAPNDLRSVYMLDYGMCRKYKNEKGEFYTPRNRTGFRGTPWYASDNAMIKEELTTCGRGKFCSLCFTSSALARNFRFLCLIEFYAGKLPWQDDEDPPDDSGDYMDWLTDKKTPMITNNKILLKNCPNEFIQIFNSLTKTKFHEKPDYGCCNESLDCLRRQMKIDPDEVILDWEPKSVLSVRVAKLPDADVPDKVPDKRAKVVGGGAPWRPFGNWLGGYFSGGRGQARGRGVKAVH</sequence>
<dbReference type="SMART" id="SM00220">
    <property type="entry name" value="S_TKc"/>
    <property type="match status" value="1"/>
</dbReference>
<keyword evidence="1" id="KW-0547">Nucleotide-binding</keyword>
<accession>A0A915I5D8</accession>
<name>A0A915I5D8_ROMCU</name>
<feature type="transmembrane region" description="Helical" evidence="2">
    <location>
        <begin position="43"/>
        <end position="61"/>
    </location>
</feature>
<dbReference type="AlphaFoldDB" id="A0A915I5D8"/>
<dbReference type="PANTHER" id="PTHR11909">
    <property type="entry name" value="CASEIN KINASE-RELATED"/>
    <property type="match status" value="1"/>
</dbReference>
<feature type="domain" description="Protein kinase" evidence="3">
    <location>
        <begin position="93"/>
        <end position="393"/>
    </location>
</feature>
<dbReference type="Pfam" id="PF00069">
    <property type="entry name" value="Pkinase"/>
    <property type="match status" value="1"/>
</dbReference>
<dbReference type="InterPro" id="IPR011009">
    <property type="entry name" value="Kinase-like_dom_sf"/>
</dbReference>
<keyword evidence="2" id="KW-0472">Membrane</keyword>
<proteinExistence type="predicted"/>
<keyword evidence="1" id="KW-0067">ATP-binding</keyword>
<dbReference type="GO" id="GO:0005524">
    <property type="term" value="F:ATP binding"/>
    <property type="evidence" value="ECO:0007669"/>
    <property type="project" value="UniProtKB-UniRule"/>
</dbReference>
<dbReference type="Proteomes" id="UP000887565">
    <property type="component" value="Unplaced"/>
</dbReference>
<evidence type="ECO:0000313" key="4">
    <source>
        <dbReference type="Proteomes" id="UP000887565"/>
    </source>
</evidence>
<dbReference type="SUPFAM" id="SSF56112">
    <property type="entry name" value="Protein kinase-like (PK-like)"/>
    <property type="match status" value="1"/>
</dbReference>
<dbReference type="GO" id="GO:0004672">
    <property type="term" value="F:protein kinase activity"/>
    <property type="evidence" value="ECO:0007669"/>
    <property type="project" value="InterPro"/>
</dbReference>